<dbReference type="GO" id="GO:0030007">
    <property type="term" value="P:intracellular potassium ion homeostasis"/>
    <property type="evidence" value="ECO:0007669"/>
    <property type="project" value="TreeGrafter"/>
</dbReference>
<evidence type="ECO:0000256" key="8">
    <source>
        <dbReference type="SAM" id="Phobius"/>
    </source>
</evidence>
<keyword evidence="5 8" id="KW-1133">Transmembrane helix</keyword>
<dbReference type="GO" id="GO:1990573">
    <property type="term" value="P:potassium ion import across plasma membrane"/>
    <property type="evidence" value="ECO:0007669"/>
    <property type="project" value="TreeGrafter"/>
</dbReference>
<evidence type="ECO:0000256" key="3">
    <source>
        <dbReference type="ARBA" id="ARBA00022692"/>
    </source>
</evidence>
<dbReference type="Gene3D" id="2.60.40.1660">
    <property type="entry name" value="Na, k-atpase alpha subunit"/>
    <property type="match status" value="1"/>
</dbReference>
<dbReference type="Proteomes" id="UP000792457">
    <property type="component" value="Unassembled WGS sequence"/>
</dbReference>
<dbReference type="GO" id="GO:0005890">
    <property type="term" value="C:sodium:potassium-exchanging ATPase complex"/>
    <property type="evidence" value="ECO:0007669"/>
    <property type="project" value="InterPro"/>
</dbReference>
<evidence type="ECO:0000256" key="5">
    <source>
        <dbReference type="ARBA" id="ARBA00022989"/>
    </source>
</evidence>
<evidence type="ECO:0000256" key="1">
    <source>
        <dbReference type="ARBA" id="ARBA00004606"/>
    </source>
</evidence>
<reference evidence="9" key="2">
    <citation type="submission" date="2017-10" db="EMBL/GenBank/DDBJ databases">
        <title>Ladona fulva Genome sequencing and assembly.</title>
        <authorList>
            <person name="Murali S."/>
            <person name="Richards S."/>
            <person name="Bandaranaike D."/>
            <person name="Bellair M."/>
            <person name="Blankenburg K."/>
            <person name="Chao H."/>
            <person name="Dinh H."/>
            <person name="Doddapaneni H."/>
            <person name="Dugan-Rocha S."/>
            <person name="Elkadiri S."/>
            <person name="Gnanaolivu R."/>
            <person name="Hernandez B."/>
            <person name="Skinner E."/>
            <person name="Javaid M."/>
            <person name="Lee S."/>
            <person name="Li M."/>
            <person name="Ming W."/>
            <person name="Munidasa M."/>
            <person name="Muniz J."/>
            <person name="Nguyen L."/>
            <person name="Hughes D."/>
            <person name="Osuji N."/>
            <person name="Pu L.-L."/>
            <person name="Puazo M."/>
            <person name="Qu C."/>
            <person name="Quiroz J."/>
            <person name="Raj R."/>
            <person name="Weissenberger G."/>
            <person name="Xin Y."/>
            <person name="Zou X."/>
            <person name="Han Y."/>
            <person name="Worley K."/>
            <person name="Muzny D."/>
            <person name="Gibbs R."/>
        </authorList>
    </citation>
    <scope>NUCLEOTIDE SEQUENCE</scope>
    <source>
        <strain evidence="9">Sampled in the wild</strain>
    </source>
</reference>
<keyword evidence="4" id="KW-0735">Signal-anchor</keyword>
<dbReference type="PANTHER" id="PTHR11523">
    <property type="entry name" value="SODIUM/POTASSIUM-DEPENDENT ATPASE BETA SUBUNIT"/>
    <property type="match status" value="1"/>
</dbReference>
<keyword evidence="6 8" id="KW-0472">Membrane</keyword>
<evidence type="ECO:0000256" key="4">
    <source>
        <dbReference type="ARBA" id="ARBA00022968"/>
    </source>
</evidence>
<keyword evidence="10" id="KW-1185">Reference proteome</keyword>
<evidence type="ECO:0000313" key="9">
    <source>
        <dbReference type="EMBL" id="KAG8226590.1"/>
    </source>
</evidence>
<dbReference type="InterPro" id="IPR038702">
    <property type="entry name" value="Na/K_ATPase_sub_beta_sf"/>
</dbReference>
<evidence type="ECO:0000256" key="2">
    <source>
        <dbReference type="ARBA" id="ARBA00005876"/>
    </source>
</evidence>
<evidence type="ECO:0000256" key="7">
    <source>
        <dbReference type="SAM" id="MobiDB-lite"/>
    </source>
</evidence>
<evidence type="ECO:0000256" key="6">
    <source>
        <dbReference type="ARBA" id="ARBA00023136"/>
    </source>
</evidence>
<feature type="transmembrane region" description="Helical" evidence="8">
    <location>
        <begin position="135"/>
        <end position="161"/>
    </location>
</feature>
<keyword evidence="3 8" id="KW-0812">Transmembrane</keyword>
<gene>
    <name evidence="9" type="ORF">J437_LFUL007282</name>
</gene>
<comment type="similarity">
    <text evidence="2">Belongs to the X(+)/potassium ATPases subunit beta family.</text>
</comment>
<dbReference type="GO" id="GO:0001671">
    <property type="term" value="F:ATPase activator activity"/>
    <property type="evidence" value="ECO:0007669"/>
    <property type="project" value="TreeGrafter"/>
</dbReference>
<dbReference type="PANTHER" id="PTHR11523:SF28">
    <property type="entry name" value="NA_K-ATPASE BETA SUBUNIT ISOFORM 4-RELATED"/>
    <property type="match status" value="1"/>
</dbReference>
<feature type="region of interest" description="Disordered" evidence="7">
    <location>
        <begin position="78"/>
        <end position="101"/>
    </location>
</feature>
<dbReference type="InterPro" id="IPR000402">
    <property type="entry name" value="Na/K_ATPase_sub_beta"/>
</dbReference>
<name>A0A8K0K3F4_LADFU</name>
<dbReference type="GO" id="GO:0036376">
    <property type="term" value="P:sodium ion export across plasma membrane"/>
    <property type="evidence" value="ECO:0007669"/>
    <property type="project" value="TreeGrafter"/>
</dbReference>
<accession>A0A8K0K3F4</accession>
<comment type="caution">
    <text evidence="9">The sequence shown here is derived from an EMBL/GenBank/DDBJ whole genome shotgun (WGS) entry which is preliminary data.</text>
</comment>
<proteinExistence type="inferred from homology"/>
<dbReference type="AlphaFoldDB" id="A0A8K0K3F4"/>
<reference evidence="9" key="1">
    <citation type="submission" date="2013-04" db="EMBL/GenBank/DDBJ databases">
        <authorList>
            <person name="Qu J."/>
            <person name="Murali S.C."/>
            <person name="Bandaranaike D."/>
            <person name="Bellair M."/>
            <person name="Blankenburg K."/>
            <person name="Chao H."/>
            <person name="Dinh H."/>
            <person name="Doddapaneni H."/>
            <person name="Downs B."/>
            <person name="Dugan-Rocha S."/>
            <person name="Elkadiri S."/>
            <person name="Gnanaolivu R.D."/>
            <person name="Hernandez B."/>
            <person name="Javaid M."/>
            <person name="Jayaseelan J.C."/>
            <person name="Lee S."/>
            <person name="Li M."/>
            <person name="Ming W."/>
            <person name="Munidasa M."/>
            <person name="Muniz J."/>
            <person name="Nguyen L."/>
            <person name="Ongeri F."/>
            <person name="Osuji N."/>
            <person name="Pu L.-L."/>
            <person name="Puazo M."/>
            <person name="Qu C."/>
            <person name="Quiroz J."/>
            <person name="Raj R."/>
            <person name="Weissenberger G."/>
            <person name="Xin Y."/>
            <person name="Zou X."/>
            <person name="Han Y."/>
            <person name="Richards S."/>
            <person name="Worley K."/>
            <person name="Muzny D."/>
            <person name="Gibbs R."/>
        </authorList>
    </citation>
    <scope>NUCLEOTIDE SEQUENCE</scope>
    <source>
        <strain evidence="9">Sampled in the wild</strain>
    </source>
</reference>
<organism evidence="9 10">
    <name type="scientific">Ladona fulva</name>
    <name type="common">Scarce chaser dragonfly</name>
    <name type="synonym">Libellula fulva</name>
    <dbReference type="NCBI Taxonomy" id="123851"/>
    <lineage>
        <taxon>Eukaryota</taxon>
        <taxon>Metazoa</taxon>
        <taxon>Ecdysozoa</taxon>
        <taxon>Arthropoda</taxon>
        <taxon>Hexapoda</taxon>
        <taxon>Insecta</taxon>
        <taxon>Pterygota</taxon>
        <taxon>Palaeoptera</taxon>
        <taxon>Odonata</taxon>
        <taxon>Epiprocta</taxon>
        <taxon>Anisoptera</taxon>
        <taxon>Libelluloidea</taxon>
        <taxon>Libellulidae</taxon>
        <taxon>Ladona</taxon>
    </lineage>
</organism>
<comment type="subcellular location">
    <subcellularLocation>
        <location evidence="1">Membrane</location>
        <topology evidence="1">Single-pass type II membrane protein</topology>
    </subcellularLocation>
</comment>
<dbReference type="OrthoDB" id="5912413at2759"/>
<dbReference type="GO" id="GO:0006883">
    <property type="term" value="P:intracellular sodium ion homeostasis"/>
    <property type="evidence" value="ECO:0007669"/>
    <property type="project" value="TreeGrafter"/>
</dbReference>
<feature type="compositionally biased region" description="Basic and acidic residues" evidence="7">
    <location>
        <begin position="89"/>
        <end position="98"/>
    </location>
</feature>
<dbReference type="EMBL" id="KZ308289">
    <property type="protein sequence ID" value="KAG8226590.1"/>
    <property type="molecule type" value="Genomic_DNA"/>
</dbReference>
<protein>
    <submittedName>
        <fullName evidence="9">Uncharacterized protein</fullName>
    </submittedName>
</protein>
<sequence>MLWVNLSFRIDLKFQDLISAAQVISFAINDNIQKLIFRIFLSHAIKGSNQIGISRRMANGKRRGDASKTKFQKNKLSETIDGKNGGNDKPGKDSEKEPLGFYDPKSGEFNFKTFLYNSKKKTILGRRLKRWGICFMFYLCFYTCLAIFWGVMLFVHLSLIYKHEGPWIAPQDVPYFGPGLSYVPPSPNIDVVHDSNKSIKSLDEFLSGYQKLNASDYEDCRVTPSSPENCFFDVTTLGECAPGGVYGYDDQKPCIILKFNRAYGMKFDPYRKNDELPNVMPVDLKYYIKATDKNMNKLWLSCEGHRDGDKEALNEIRYWPDRGYENYYYPFLGHSKHLSPLVAIKVSSKKQGVTILISCQLWAKNLSTDEQHGSNTMIVLNFA</sequence>
<evidence type="ECO:0000313" key="10">
    <source>
        <dbReference type="Proteomes" id="UP000792457"/>
    </source>
</evidence>
<dbReference type="Pfam" id="PF00287">
    <property type="entry name" value="Na_K-ATPase"/>
    <property type="match status" value="1"/>
</dbReference>